<gene>
    <name evidence="1" type="ORF">INT46_010516</name>
</gene>
<sequence length="168" mass="18292">MSQASSETSFYDLEYVSTVARRINIAVDKKELTSVNGKKRPVTVFSEANKKSKCVGFSGRSNSSDPGAQGVKFVKTMQEHIAESTFKKFNMHCVWGHTFGTAVRSVPDDSKVVRSMSKLHSVKVAVNAAILSANVDQAVADSETSSSHAPVFNTRGIVVFAHIMYLKS</sequence>
<comment type="caution">
    <text evidence="1">The sequence shown here is derived from an EMBL/GenBank/DDBJ whole genome shotgun (WGS) entry which is preliminary data.</text>
</comment>
<evidence type="ECO:0000313" key="2">
    <source>
        <dbReference type="Proteomes" id="UP000650833"/>
    </source>
</evidence>
<organism evidence="1 2">
    <name type="scientific">Mucor plumbeus</name>
    <dbReference type="NCBI Taxonomy" id="97098"/>
    <lineage>
        <taxon>Eukaryota</taxon>
        <taxon>Fungi</taxon>
        <taxon>Fungi incertae sedis</taxon>
        <taxon>Mucoromycota</taxon>
        <taxon>Mucoromycotina</taxon>
        <taxon>Mucoromycetes</taxon>
        <taxon>Mucorales</taxon>
        <taxon>Mucorineae</taxon>
        <taxon>Mucoraceae</taxon>
        <taxon>Mucor</taxon>
    </lineage>
</organism>
<accession>A0A8H7RG78</accession>
<dbReference type="AlphaFoldDB" id="A0A8H7RG78"/>
<dbReference type="EMBL" id="JAEPRC010000088">
    <property type="protein sequence ID" value="KAG2209920.1"/>
    <property type="molecule type" value="Genomic_DNA"/>
</dbReference>
<protein>
    <submittedName>
        <fullName evidence="1">Uncharacterized protein</fullName>
    </submittedName>
</protein>
<evidence type="ECO:0000313" key="1">
    <source>
        <dbReference type="EMBL" id="KAG2209920.1"/>
    </source>
</evidence>
<reference evidence="1" key="1">
    <citation type="submission" date="2020-12" db="EMBL/GenBank/DDBJ databases">
        <title>Metabolic potential, ecology and presence of endohyphal bacteria is reflected in genomic diversity of Mucoromycotina.</title>
        <authorList>
            <person name="Muszewska A."/>
            <person name="Okrasinska A."/>
            <person name="Steczkiewicz K."/>
            <person name="Drgas O."/>
            <person name="Orlowska M."/>
            <person name="Perlinska-Lenart U."/>
            <person name="Aleksandrzak-Piekarczyk T."/>
            <person name="Szatraj K."/>
            <person name="Zielenkiewicz U."/>
            <person name="Pilsyk S."/>
            <person name="Malc E."/>
            <person name="Mieczkowski P."/>
            <person name="Kruszewska J.S."/>
            <person name="Biernat P."/>
            <person name="Pawlowska J."/>
        </authorList>
    </citation>
    <scope>NUCLEOTIDE SEQUENCE</scope>
    <source>
        <strain evidence="1">CBS 226.32</strain>
    </source>
</reference>
<keyword evidence="2" id="KW-1185">Reference proteome</keyword>
<dbReference type="Proteomes" id="UP000650833">
    <property type="component" value="Unassembled WGS sequence"/>
</dbReference>
<proteinExistence type="predicted"/>
<name>A0A8H7RG78_9FUNG</name>